<dbReference type="RefSeq" id="WP_290284910.1">
    <property type="nucleotide sequence ID" value="NZ_JAUFQN010000019.1"/>
</dbReference>
<evidence type="ECO:0000313" key="3">
    <source>
        <dbReference type="Proteomes" id="UP001589576"/>
    </source>
</evidence>
<proteinExistence type="predicted"/>
<feature type="transmembrane region" description="Helical" evidence="1">
    <location>
        <begin position="6"/>
        <end position="27"/>
    </location>
</feature>
<dbReference type="Proteomes" id="UP001589576">
    <property type="component" value="Unassembled WGS sequence"/>
</dbReference>
<feature type="transmembrane region" description="Helical" evidence="1">
    <location>
        <begin position="63"/>
        <end position="80"/>
    </location>
</feature>
<feature type="transmembrane region" description="Helical" evidence="1">
    <location>
        <begin position="185"/>
        <end position="207"/>
    </location>
</feature>
<reference evidence="2 3" key="1">
    <citation type="submission" date="2024-09" db="EMBL/GenBank/DDBJ databases">
        <authorList>
            <person name="Sun Q."/>
            <person name="Mori K."/>
        </authorList>
    </citation>
    <scope>NUCLEOTIDE SEQUENCE [LARGE SCALE GENOMIC DNA]</scope>
    <source>
        <strain evidence="2 3">CECT 8460</strain>
    </source>
</reference>
<organism evidence="2 3">
    <name type="scientific">Flavobacterium paronense</name>
    <dbReference type="NCBI Taxonomy" id="1392775"/>
    <lineage>
        <taxon>Bacteria</taxon>
        <taxon>Pseudomonadati</taxon>
        <taxon>Bacteroidota</taxon>
        <taxon>Flavobacteriia</taxon>
        <taxon>Flavobacteriales</taxon>
        <taxon>Flavobacteriaceae</taxon>
        <taxon>Flavobacterium</taxon>
    </lineage>
</organism>
<protein>
    <submittedName>
        <fullName evidence="2">DUF2306 domain-containing protein</fullName>
    </submittedName>
</protein>
<name>A0ABV5GB12_9FLAO</name>
<evidence type="ECO:0000313" key="2">
    <source>
        <dbReference type="EMBL" id="MFB9088313.1"/>
    </source>
</evidence>
<accession>A0ABV5GB12</accession>
<evidence type="ECO:0000256" key="1">
    <source>
        <dbReference type="SAM" id="Phobius"/>
    </source>
</evidence>
<feature type="transmembrane region" description="Helical" evidence="1">
    <location>
        <begin position="39"/>
        <end position="57"/>
    </location>
</feature>
<keyword evidence="1" id="KW-0812">Transmembrane</keyword>
<dbReference type="EMBL" id="JBHMFB010000003">
    <property type="protein sequence ID" value="MFB9088313.1"/>
    <property type="molecule type" value="Genomic_DNA"/>
</dbReference>
<comment type="caution">
    <text evidence="2">The sequence shown here is derived from an EMBL/GenBank/DDBJ whole genome shotgun (WGS) entry which is preliminary data.</text>
</comment>
<feature type="transmembrane region" description="Helical" evidence="1">
    <location>
        <begin position="126"/>
        <end position="146"/>
    </location>
</feature>
<gene>
    <name evidence="2" type="ORF">ACFFUU_01715</name>
</gene>
<keyword evidence="1" id="KW-1133">Transmembrane helix</keyword>
<feature type="transmembrane region" description="Helical" evidence="1">
    <location>
        <begin position="101"/>
        <end position="120"/>
    </location>
</feature>
<keyword evidence="3" id="KW-1185">Reference proteome</keyword>
<keyword evidence="1" id="KW-0472">Membrane</keyword>
<sequence length="221" mass="25047">MEIFFKILLIIHVIAGSVGLFTGTINIVRKKGDNLHRLVGKYFLYGMLINSVAGFLMSVIHKNVFLLIIAVFSFYMAATGQRILSLKRIDKGQQVKGIDWILTYTMIFFALCFIVFGIYLKVNDNNLGTVLIVFGTISALMARKDIKTYQGNITIKNYWLLIHIQRMIGAYIAALTAFLVVNNTYLPPLVAWLSPTVILTPLIFYWSRKNAIKCTNKNPQT</sequence>
<feature type="transmembrane region" description="Helical" evidence="1">
    <location>
        <begin position="158"/>
        <end position="179"/>
    </location>
</feature>